<evidence type="ECO:0000256" key="3">
    <source>
        <dbReference type="ARBA" id="ARBA00022840"/>
    </source>
</evidence>
<keyword evidence="3 5" id="KW-0067">ATP-binding</keyword>
<dbReference type="InterPro" id="IPR003439">
    <property type="entry name" value="ABC_transporter-like_ATP-bd"/>
</dbReference>
<dbReference type="Gene3D" id="3.40.50.300">
    <property type="entry name" value="P-loop containing nucleotide triphosphate hydrolases"/>
    <property type="match status" value="1"/>
</dbReference>
<dbReference type="SUPFAM" id="SSF52540">
    <property type="entry name" value="P-loop containing nucleoside triphosphate hydrolases"/>
    <property type="match status" value="1"/>
</dbReference>
<dbReference type="GO" id="GO:0005524">
    <property type="term" value="F:ATP binding"/>
    <property type="evidence" value="ECO:0007669"/>
    <property type="project" value="UniProtKB-KW"/>
</dbReference>
<feature type="domain" description="ABC transporter" evidence="4">
    <location>
        <begin position="3"/>
        <end position="229"/>
    </location>
</feature>
<keyword evidence="1" id="KW-0813">Transport</keyword>
<proteinExistence type="predicted"/>
<evidence type="ECO:0000259" key="4">
    <source>
        <dbReference type="PROSITE" id="PS50893"/>
    </source>
</evidence>
<reference evidence="6" key="1">
    <citation type="journal article" date="2019" name="Int. J. Syst. Evol. Microbiol.">
        <title>The Global Catalogue of Microorganisms (GCM) 10K type strain sequencing project: providing services to taxonomists for standard genome sequencing and annotation.</title>
        <authorList>
            <consortium name="The Broad Institute Genomics Platform"/>
            <consortium name="The Broad Institute Genome Sequencing Center for Infectious Disease"/>
            <person name="Wu L."/>
            <person name="Ma J."/>
        </authorList>
    </citation>
    <scope>NUCLEOTIDE SEQUENCE [LARGE SCALE GENOMIC DNA]</scope>
    <source>
        <strain evidence="6">JCM 9377</strain>
    </source>
</reference>
<dbReference type="InterPro" id="IPR050166">
    <property type="entry name" value="ABC_transporter_ATP-bind"/>
</dbReference>
<dbReference type="InterPro" id="IPR027417">
    <property type="entry name" value="P-loop_NTPase"/>
</dbReference>
<dbReference type="Pfam" id="PF00005">
    <property type="entry name" value="ABC_tran"/>
    <property type="match status" value="1"/>
</dbReference>
<dbReference type="PANTHER" id="PTHR42788:SF13">
    <property type="entry name" value="ALIPHATIC SULFONATES IMPORT ATP-BINDING PROTEIN SSUB"/>
    <property type="match status" value="1"/>
</dbReference>
<dbReference type="InterPro" id="IPR017871">
    <property type="entry name" value="ABC_transporter-like_CS"/>
</dbReference>
<keyword evidence="2" id="KW-0547">Nucleotide-binding</keyword>
<keyword evidence="6" id="KW-1185">Reference proteome</keyword>
<sequence length="240" mass="25871">MTLLLDAVTLAYRDRPVLEGVDLEIRTGEILVIAGASGCGKSTLLRALAGLLPVTSGRLLDRGEPVRGPSADRALMFQDDALLPWRSARRNVELPLAIRGMPRAERTSRADEWLARVGLAGLELRLPRDLSGGQRQRVQLARVLAGGPRAVLMDEPFGALDPQTRREMQRLLVEVWNAETTVVFVTHDVEEALTLGDRVAVLGGGGLADLVEIPLPRTSADPSLRARVLTALGAPALETT</sequence>
<accession>A0ABP6QE93</accession>
<evidence type="ECO:0000313" key="5">
    <source>
        <dbReference type="EMBL" id="GAA3215819.1"/>
    </source>
</evidence>
<gene>
    <name evidence="5" type="ORF">GCM10010468_37490</name>
</gene>
<dbReference type="PROSITE" id="PS50893">
    <property type="entry name" value="ABC_TRANSPORTER_2"/>
    <property type="match status" value="1"/>
</dbReference>
<dbReference type="SMART" id="SM00382">
    <property type="entry name" value="AAA"/>
    <property type="match status" value="1"/>
</dbReference>
<dbReference type="PROSITE" id="PS00211">
    <property type="entry name" value="ABC_TRANSPORTER_1"/>
    <property type="match status" value="1"/>
</dbReference>
<evidence type="ECO:0000256" key="1">
    <source>
        <dbReference type="ARBA" id="ARBA00022448"/>
    </source>
</evidence>
<dbReference type="CDD" id="cd03293">
    <property type="entry name" value="ABC_NrtD_SsuB_transporters"/>
    <property type="match status" value="1"/>
</dbReference>
<comment type="caution">
    <text evidence="5">The sequence shown here is derived from an EMBL/GenBank/DDBJ whole genome shotgun (WGS) entry which is preliminary data.</text>
</comment>
<dbReference type="InterPro" id="IPR003593">
    <property type="entry name" value="AAA+_ATPase"/>
</dbReference>
<evidence type="ECO:0000313" key="6">
    <source>
        <dbReference type="Proteomes" id="UP001501237"/>
    </source>
</evidence>
<evidence type="ECO:0000256" key="2">
    <source>
        <dbReference type="ARBA" id="ARBA00022741"/>
    </source>
</evidence>
<protein>
    <submittedName>
        <fullName evidence="5">ABC transporter ATP-binding protein</fullName>
    </submittedName>
</protein>
<name>A0ABP6QE93_9ACTN</name>
<organism evidence="5 6">
    <name type="scientific">Actinocorallia longicatena</name>
    <dbReference type="NCBI Taxonomy" id="111803"/>
    <lineage>
        <taxon>Bacteria</taxon>
        <taxon>Bacillati</taxon>
        <taxon>Actinomycetota</taxon>
        <taxon>Actinomycetes</taxon>
        <taxon>Streptosporangiales</taxon>
        <taxon>Thermomonosporaceae</taxon>
        <taxon>Actinocorallia</taxon>
    </lineage>
</organism>
<dbReference type="RefSeq" id="WP_344829703.1">
    <property type="nucleotide sequence ID" value="NZ_BAAAUV010000008.1"/>
</dbReference>
<dbReference type="EMBL" id="BAAAUV010000008">
    <property type="protein sequence ID" value="GAA3215819.1"/>
    <property type="molecule type" value="Genomic_DNA"/>
</dbReference>
<dbReference type="Proteomes" id="UP001501237">
    <property type="component" value="Unassembled WGS sequence"/>
</dbReference>
<dbReference type="PANTHER" id="PTHR42788">
    <property type="entry name" value="TAURINE IMPORT ATP-BINDING PROTEIN-RELATED"/>
    <property type="match status" value="1"/>
</dbReference>